<accession>A0ABU0SBQ6</accession>
<evidence type="ECO:0000313" key="3">
    <source>
        <dbReference type="Proteomes" id="UP001237780"/>
    </source>
</evidence>
<dbReference type="InterPro" id="IPR002654">
    <property type="entry name" value="Glyco_trans_25"/>
</dbReference>
<dbReference type="Pfam" id="PF01755">
    <property type="entry name" value="Glyco_transf_25"/>
    <property type="match status" value="1"/>
</dbReference>
<gene>
    <name evidence="2" type="ORF">QFZ34_003355</name>
</gene>
<name>A0ABU0SBQ6_9HYPH</name>
<evidence type="ECO:0000313" key="2">
    <source>
        <dbReference type="EMBL" id="MDQ0998173.1"/>
    </source>
</evidence>
<keyword evidence="3" id="KW-1185">Reference proteome</keyword>
<organism evidence="2 3">
    <name type="scientific">Phyllobacterium ifriqiyense</name>
    <dbReference type="NCBI Taxonomy" id="314238"/>
    <lineage>
        <taxon>Bacteria</taxon>
        <taxon>Pseudomonadati</taxon>
        <taxon>Pseudomonadota</taxon>
        <taxon>Alphaproteobacteria</taxon>
        <taxon>Hyphomicrobiales</taxon>
        <taxon>Phyllobacteriaceae</taxon>
        <taxon>Phyllobacterium</taxon>
    </lineage>
</organism>
<proteinExistence type="predicted"/>
<dbReference type="EMBL" id="JAUSZT010000003">
    <property type="protein sequence ID" value="MDQ0998173.1"/>
    <property type="molecule type" value="Genomic_DNA"/>
</dbReference>
<reference evidence="2 3" key="1">
    <citation type="submission" date="2023-07" db="EMBL/GenBank/DDBJ databases">
        <title>Comparative genomics of wheat-associated soil bacteria to identify genetic determinants of phenazine resistance.</title>
        <authorList>
            <person name="Mouncey N."/>
        </authorList>
    </citation>
    <scope>NUCLEOTIDE SEQUENCE [LARGE SCALE GENOMIC DNA]</scope>
    <source>
        <strain evidence="2 3">W4I11</strain>
    </source>
</reference>
<dbReference type="Proteomes" id="UP001237780">
    <property type="component" value="Unassembled WGS sequence"/>
</dbReference>
<protein>
    <submittedName>
        <fullName evidence="2">GR25 family glycosyltransferase involved in LPS biosynthesis</fullName>
    </submittedName>
</protein>
<evidence type="ECO:0000259" key="1">
    <source>
        <dbReference type="Pfam" id="PF01755"/>
    </source>
</evidence>
<comment type="caution">
    <text evidence="2">The sequence shown here is derived from an EMBL/GenBank/DDBJ whole genome shotgun (WGS) entry which is preliminary data.</text>
</comment>
<dbReference type="RefSeq" id="WP_307282799.1">
    <property type="nucleotide sequence ID" value="NZ_JAUSZT010000003.1"/>
</dbReference>
<sequence length="251" mass="27918">MIGARGEHSTVIKAFIIHLARSTDRQQQVDLLSQTLPVSTDVVDAVDARKLTDEDVRRVYKAGLHAPRYPFDLNIREVACFLSHRKAWQAIVDQNLTAGLVLEDDVALTPEFAAAYSAAARFAGPTDFIRFPFRPHREQGPEVFAADNARILRAKPVGLGMVTQLIGYEAAKQLLAVTETFDRPVDTMLQMNWITGLSPLAVVPGGVREVSSQLGGSTIQQKKPLLEKLRREILRPIYRMRVNAYSRGKEG</sequence>
<feature type="domain" description="Glycosyl transferase family 25" evidence="1">
    <location>
        <begin position="13"/>
        <end position="188"/>
    </location>
</feature>
<dbReference type="CDD" id="cd06532">
    <property type="entry name" value="Glyco_transf_25"/>
    <property type="match status" value="1"/>
</dbReference>